<protein>
    <submittedName>
        <fullName evidence="1">Uncharacterized protein</fullName>
    </submittedName>
</protein>
<gene>
    <name evidence="1" type="ORF">LCGC14_1970500</name>
</gene>
<dbReference type="InterPro" id="IPR011990">
    <property type="entry name" value="TPR-like_helical_dom_sf"/>
</dbReference>
<dbReference type="EMBL" id="LAZR01021860">
    <property type="protein sequence ID" value="KKL83863.1"/>
    <property type="molecule type" value="Genomic_DNA"/>
</dbReference>
<feature type="non-terminal residue" evidence="1">
    <location>
        <position position="1"/>
    </location>
</feature>
<sequence length="289" mass="32182">AYYQLDRKAEALKLVSSAVESVEAKGGVPKEHWWSLQKALYFEKAGSQRKVKGSSGKTKGSKNKDYQKVVSILKKLITYYPSHSYWHQLGGMYGQMEEEGHRLASLDILYLDKALTKSQHLMSLAYLYLGAGVPYRAAQVIEEGVKQGVIERSGKNMETLGGAWQQARETKKALVALEEAAKLSDKGAIWSRLAMVYLDLNEHAKAVHAARNALKKGNLKKPAYTQMTLGNALVNLHCYEDAAEVFRDAAKNQKGRVTAEKWVEYVSGEATRRDRLIESGANISGCQLR</sequence>
<proteinExistence type="predicted"/>
<dbReference type="SUPFAM" id="SSF48452">
    <property type="entry name" value="TPR-like"/>
    <property type="match status" value="1"/>
</dbReference>
<accession>A0A0F9FCE1</accession>
<reference evidence="1" key="1">
    <citation type="journal article" date="2015" name="Nature">
        <title>Complex archaea that bridge the gap between prokaryotes and eukaryotes.</title>
        <authorList>
            <person name="Spang A."/>
            <person name="Saw J.H."/>
            <person name="Jorgensen S.L."/>
            <person name="Zaremba-Niedzwiedzka K."/>
            <person name="Martijn J."/>
            <person name="Lind A.E."/>
            <person name="van Eijk R."/>
            <person name="Schleper C."/>
            <person name="Guy L."/>
            <person name="Ettema T.J."/>
        </authorList>
    </citation>
    <scope>NUCLEOTIDE SEQUENCE</scope>
</reference>
<comment type="caution">
    <text evidence="1">The sequence shown here is derived from an EMBL/GenBank/DDBJ whole genome shotgun (WGS) entry which is preliminary data.</text>
</comment>
<dbReference type="AlphaFoldDB" id="A0A0F9FCE1"/>
<dbReference type="Gene3D" id="1.25.40.10">
    <property type="entry name" value="Tetratricopeptide repeat domain"/>
    <property type="match status" value="1"/>
</dbReference>
<evidence type="ECO:0000313" key="1">
    <source>
        <dbReference type="EMBL" id="KKL83863.1"/>
    </source>
</evidence>
<organism evidence="1">
    <name type="scientific">marine sediment metagenome</name>
    <dbReference type="NCBI Taxonomy" id="412755"/>
    <lineage>
        <taxon>unclassified sequences</taxon>
        <taxon>metagenomes</taxon>
        <taxon>ecological metagenomes</taxon>
    </lineage>
</organism>
<name>A0A0F9FCE1_9ZZZZ</name>